<feature type="compositionally biased region" description="Low complexity" evidence="1">
    <location>
        <begin position="1"/>
        <end position="23"/>
    </location>
</feature>
<dbReference type="RefSeq" id="WP_078649144.1">
    <property type="nucleotide sequence ID" value="NZ_JBFACB010000003.1"/>
</dbReference>
<reference evidence="2 3" key="1">
    <citation type="journal article" date="2014" name="Genome Announc.">
        <title>Draft Genome Sequence of Streptomyces fradiae ATCC 19609, a Strain Highly Sensitive to Antibiotics.</title>
        <authorList>
            <person name="Bekker O.B."/>
            <person name="Klimina K.M."/>
            <person name="Vatlin A.A."/>
            <person name="Zakharevich N.V."/>
            <person name="Kasianov A.S."/>
            <person name="Danilenko V.N."/>
        </authorList>
    </citation>
    <scope>NUCLEOTIDE SEQUENCE [LARGE SCALE GENOMIC DNA]</scope>
    <source>
        <strain evidence="2 3">ATCC 19609</strain>
    </source>
</reference>
<gene>
    <name evidence="2" type="ORF">SFRA_005425</name>
</gene>
<comment type="caution">
    <text evidence="2">The sequence shown here is derived from an EMBL/GenBank/DDBJ whole genome shotgun (WGS) entry which is preliminary data.</text>
</comment>
<evidence type="ECO:0000313" key="2">
    <source>
        <dbReference type="EMBL" id="RKM97981.1"/>
    </source>
</evidence>
<dbReference type="OrthoDB" id="3419705at2"/>
<organism evidence="2 3">
    <name type="scientific">Streptomyces xinghaiensis</name>
    <dbReference type="NCBI Taxonomy" id="1038928"/>
    <lineage>
        <taxon>Bacteria</taxon>
        <taxon>Bacillati</taxon>
        <taxon>Actinomycetota</taxon>
        <taxon>Actinomycetes</taxon>
        <taxon>Kitasatosporales</taxon>
        <taxon>Streptomycetaceae</taxon>
        <taxon>Streptomyces</taxon>
    </lineage>
</organism>
<feature type="region of interest" description="Disordered" evidence="1">
    <location>
        <begin position="1"/>
        <end position="28"/>
    </location>
</feature>
<sequence length="337" mass="36565">MAPNATTATTATTTRTTPAAGGDAAHRTEHTVTVDAAPAAVFALIADVSGWPQVFGPTVHAEAEEEPDGRQTLRIWALAGDRVRHWTSRRILDASARTVSFRQVVSAHPVAAMGGEWRVEPVDGGGSRVVLLHDYRAVDDDPAAVELIGEAVDRNSRAELAALRNAAELGAARDELALTFEDSVDIAGRAEDVYAFLDRADRWPERLPHVARLELTEDEPGIQRMDMDTRSPDGSVHNTTSARVCFPGRHVLVYKQLRVPVAMSVHTGRWEIVPHGDGVRATSRHSVVLDPEGVRHALGQQATYAEARALVRRALGTNSTTTLRHAKEFAEAVRART</sequence>
<dbReference type="Pfam" id="PF10604">
    <property type="entry name" value="Polyketide_cyc2"/>
    <property type="match status" value="2"/>
</dbReference>
<accession>A0A3M8F814</accession>
<dbReference type="Gene3D" id="3.30.530.20">
    <property type="match status" value="2"/>
</dbReference>
<dbReference type="InterPro" id="IPR019587">
    <property type="entry name" value="Polyketide_cyclase/dehydratase"/>
</dbReference>
<dbReference type="EMBL" id="JNAD02000002">
    <property type="protein sequence ID" value="RKM97981.1"/>
    <property type="molecule type" value="Genomic_DNA"/>
</dbReference>
<evidence type="ECO:0000256" key="1">
    <source>
        <dbReference type="SAM" id="MobiDB-lite"/>
    </source>
</evidence>
<keyword evidence="3" id="KW-1185">Reference proteome</keyword>
<dbReference type="InterPro" id="IPR023393">
    <property type="entry name" value="START-like_dom_sf"/>
</dbReference>
<dbReference type="AlphaFoldDB" id="A0A3M8F814"/>
<dbReference type="SUPFAM" id="SSF55961">
    <property type="entry name" value="Bet v1-like"/>
    <property type="match status" value="2"/>
</dbReference>
<proteinExistence type="predicted"/>
<dbReference type="CDD" id="cd08861">
    <property type="entry name" value="OtcD1_ARO-CYC_like"/>
    <property type="match status" value="2"/>
</dbReference>
<evidence type="ECO:0000313" key="3">
    <source>
        <dbReference type="Proteomes" id="UP000028058"/>
    </source>
</evidence>
<protein>
    <submittedName>
        <fullName evidence="2">Cyclase</fullName>
    </submittedName>
</protein>
<dbReference type="Proteomes" id="UP000028058">
    <property type="component" value="Unassembled WGS sequence"/>
</dbReference>
<name>A0A3M8F814_9ACTN</name>